<name>A0ABR1X497_9PEZI</name>
<comment type="caution">
    <text evidence="2">The sequence shown here is derived from an EMBL/GenBank/DDBJ whole genome shotgun (WGS) entry which is preliminary data.</text>
</comment>
<dbReference type="Proteomes" id="UP001433268">
    <property type="component" value="Unassembled WGS sequence"/>
</dbReference>
<dbReference type="EMBL" id="JAQQWN010000004">
    <property type="protein sequence ID" value="KAK8090230.1"/>
    <property type="molecule type" value="Genomic_DNA"/>
</dbReference>
<keyword evidence="3" id="KW-1185">Reference proteome</keyword>
<sequence length="319" mass="35900">MEMKGIDKQHIPEDIDDVLSIFTDVAGSVDLSEKRSTEYWPSSSGFNPHDVAFELEGDGVDPSAAAADEAIDEYWSVSDLPSKFLQSAMAQLALARNEAEPELRYLGRLRMILKRMTLDEFELLVEDIDPKWVPKGSLWRGFGHFQFQAGILIGKRETASEILDWLKLEQGLNHKEPLVGVSQSIHDILAGILKDKPALDTSSSTSSTEVYTGEQTIEDAGKDPKVTDEEETREKTPRASSYGRTKARDHLKSQKTIAFSVLRSGSHAKAVRTPPMRTWDYEIPYSFQKSEDLDQQRSDTSVMEDDEDMKMASMLSRMF</sequence>
<accession>A0ABR1X497</accession>
<evidence type="ECO:0000256" key="1">
    <source>
        <dbReference type="SAM" id="MobiDB-lite"/>
    </source>
</evidence>
<feature type="compositionally biased region" description="Basic and acidic residues" evidence="1">
    <location>
        <begin position="219"/>
        <end position="237"/>
    </location>
</feature>
<reference evidence="2 3" key="1">
    <citation type="submission" date="2023-01" db="EMBL/GenBank/DDBJ databases">
        <title>Analysis of 21 Apiospora genomes using comparative genomics revels a genus with tremendous synthesis potential of carbohydrate active enzymes and secondary metabolites.</title>
        <authorList>
            <person name="Sorensen T."/>
        </authorList>
    </citation>
    <scope>NUCLEOTIDE SEQUENCE [LARGE SCALE GENOMIC DNA]</scope>
    <source>
        <strain evidence="2 3">CBS 114990</strain>
    </source>
</reference>
<proteinExistence type="predicted"/>
<organism evidence="2 3">
    <name type="scientific">Apiospora hydei</name>
    <dbReference type="NCBI Taxonomy" id="1337664"/>
    <lineage>
        <taxon>Eukaryota</taxon>
        <taxon>Fungi</taxon>
        <taxon>Dikarya</taxon>
        <taxon>Ascomycota</taxon>
        <taxon>Pezizomycotina</taxon>
        <taxon>Sordariomycetes</taxon>
        <taxon>Xylariomycetidae</taxon>
        <taxon>Amphisphaeriales</taxon>
        <taxon>Apiosporaceae</taxon>
        <taxon>Apiospora</taxon>
    </lineage>
</organism>
<gene>
    <name evidence="2" type="ORF">PG997_005191</name>
</gene>
<protein>
    <submittedName>
        <fullName evidence="2">Uncharacterized protein</fullName>
    </submittedName>
</protein>
<dbReference type="RefSeq" id="XP_066673124.1">
    <property type="nucleotide sequence ID" value="XM_066809506.1"/>
</dbReference>
<evidence type="ECO:0000313" key="3">
    <source>
        <dbReference type="Proteomes" id="UP001433268"/>
    </source>
</evidence>
<dbReference type="GeneID" id="92042566"/>
<feature type="region of interest" description="Disordered" evidence="1">
    <location>
        <begin position="198"/>
        <end position="251"/>
    </location>
</feature>
<evidence type="ECO:0000313" key="2">
    <source>
        <dbReference type="EMBL" id="KAK8090230.1"/>
    </source>
</evidence>